<evidence type="ECO:0000256" key="1">
    <source>
        <dbReference type="SAM" id="MobiDB-lite"/>
    </source>
</evidence>
<evidence type="ECO:0000313" key="3">
    <source>
        <dbReference type="Proteomes" id="UP000265520"/>
    </source>
</evidence>
<comment type="caution">
    <text evidence="2">The sequence shown here is derived from an EMBL/GenBank/DDBJ whole genome shotgun (WGS) entry which is preliminary data.</text>
</comment>
<accession>A0A392SNQ0</accession>
<feature type="region of interest" description="Disordered" evidence="1">
    <location>
        <begin position="1"/>
        <end position="29"/>
    </location>
</feature>
<protein>
    <submittedName>
        <fullName evidence="2">Valine-tRNA ligase-like</fullName>
    </submittedName>
</protein>
<dbReference type="Proteomes" id="UP000265520">
    <property type="component" value="Unassembled WGS sequence"/>
</dbReference>
<reference evidence="2 3" key="1">
    <citation type="journal article" date="2018" name="Front. Plant Sci.">
        <title>Red Clover (Trifolium pratense) and Zigzag Clover (T. medium) - A Picture of Genomic Similarities and Differences.</title>
        <authorList>
            <person name="Dluhosova J."/>
            <person name="Istvanek J."/>
            <person name="Nedelnik J."/>
            <person name="Repkova J."/>
        </authorList>
    </citation>
    <scope>NUCLEOTIDE SEQUENCE [LARGE SCALE GENOMIC DNA]</scope>
    <source>
        <strain evidence="3">cv. 10/8</strain>
        <tissue evidence="2">Leaf</tissue>
    </source>
</reference>
<feature type="non-terminal residue" evidence="2">
    <location>
        <position position="1"/>
    </location>
</feature>
<organism evidence="2 3">
    <name type="scientific">Trifolium medium</name>
    <dbReference type="NCBI Taxonomy" id="97028"/>
    <lineage>
        <taxon>Eukaryota</taxon>
        <taxon>Viridiplantae</taxon>
        <taxon>Streptophyta</taxon>
        <taxon>Embryophyta</taxon>
        <taxon>Tracheophyta</taxon>
        <taxon>Spermatophyta</taxon>
        <taxon>Magnoliopsida</taxon>
        <taxon>eudicotyledons</taxon>
        <taxon>Gunneridae</taxon>
        <taxon>Pentapetalae</taxon>
        <taxon>rosids</taxon>
        <taxon>fabids</taxon>
        <taxon>Fabales</taxon>
        <taxon>Fabaceae</taxon>
        <taxon>Papilionoideae</taxon>
        <taxon>50 kb inversion clade</taxon>
        <taxon>NPAAA clade</taxon>
        <taxon>Hologalegina</taxon>
        <taxon>IRL clade</taxon>
        <taxon>Trifolieae</taxon>
        <taxon>Trifolium</taxon>
    </lineage>
</organism>
<name>A0A392SNQ0_9FABA</name>
<evidence type="ECO:0000313" key="2">
    <source>
        <dbReference type="EMBL" id="MCI49550.1"/>
    </source>
</evidence>
<sequence length="47" mass="5469">QIERLEKIMNAPGYEEKVPQQTRSKNEEKLESLKKRLLLEETAGLSL</sequence>
<keyword evidence="3" id="KW-1185">Reference proteome</keyword>
<feature type="compositionally biased region" description="Basic and acidic residues" evidence="1">
    <location>
        <begin position="14"/>
        <end position="29"/>
    </location>
</feature>
<dbReference type="AlphaFoldDB" id="A0A392SNQ0"/>
<dbReference type="GO" id="GO:0016874">
    <property type="term" value="F:ligase activity"/>
    <property type="evidence" value="ECO:0007669"/>
    <property type="project" value="UniProtKB-KW"/>
</dbReference>
<dbReference type="EMBL" id="LXQA010402895">
    <property type="protein sequence ID" value="MCI49550.1"/>
    <property type="molecule type" value="Genomic_DNA"/>
</dbReference>
<keyword evidence="2" id="KW-0436">Ligase</keyword>
<proteinExistence type="predicted"/>